<evidence type="ECO:0008006" key="4">
    <source>
        <dbReference type="Google" id="ProtNLM"/>
    </source>
</evidence>
<dbReference type="EMBL" id="GL376601">
    <property type="status" value="NOT_ANNOTATED_CDS"/>
    <property type="molecule type" value="Genomic_DNA"/>
</dbReference>
<evidence type="ECO:0000256" key="1">
    <source>
        <dbReference type="SAM" id="MobiDB-lite"/>
    </source>
</evidence>
<reference evidence="3" key="2">
    <citation type="submission" date="2010-04" db="EMBL/GenBank/DDBJ databases">
        <authorList>
            <person name="Buell R."/>
            <person name="Hamilton J."/>
            <person name="Hostetler J."/>
        </authorList>
    </citation>
    <scope>NUCLEOTIDE SEQUENCE [LARGE SCALE GENOMIC DNA]</scope>
    <source>
        <strain evidence="3">DAOM:BR144</strain>
    </source>
</reference>
<feature type="compositionally biased region" description="Acidic residues" evidence="1">
    <location>
        <begin position="283"/>
        <end position="295"/>
    </location>
</feature>
<accession>K3X4U1</accession>
<organism evidence="2 3">
    <name type="scientific">Globisporangium ultimum (strain ATCC 200006 / CBS 805.95 / DAOM BR144)</name>
    <name type="common">Pythium ultimum</name>
    <dbReference type="NCBI Taxonomy" id="431595"/>
    <lineage>
        <taxon>Eukaryota</taxon>
        <taxon>Sar</taxon>
        <taxon>Stramenopiles</taxon>
        <taxon>Oomycota</taxon>
        <taxon>Peronosporomycetes</taxon>
        <taxon>Pythiales</taxon>
        <taxon>Pythiaceae</taxon>
        <taxon>Globisporangium</taxon>
    </lineage>
</organism>
<dbReference type="InParanoid" id="K3X4U1"/>
<evidence type="ECO:0000313" key="2">
    <source>
        <dbReference type="EnsemblProtists" id="PYU1_T012240"/>
    </source>
</evidence>
<dbReference type="eggNOG" id="ENOG502SVSW">
    <property type="taxonomic scope" value="Eukaryota"/>
</dbReference>
<reference evidence="3" key="1">
    <citation type="journal article" date="2010" name="Genome Biol.">
        <title>Genome sequence of the necrotrophic plant pathogen Pythium ultimum reveals original pathogenicity mechanisms and effector repertoire.</title>
        <authorList>
            <person name="Levesque C.A."/>
            <person name="Brouwer H."/>
            <person name="Cano L."/>
            <person name="Hamilton J.P."/>
            <person name="Holt C."/>
            <person name="Huitema E."/>
            <person name="Raffaele S."/>
            <person name="Robideau G.P."/>
            <person name="Thines M."/>
            <person name="Win J."/>
            <person name="Zerillo M.M."/>
            <person name="Beakes G.W."/>
            <person name="Boore J.L."/>
            <person name="Busam D."/>
            <person name="Dumas B."/>
            <person name="Ferriera S."/>
            <person name="Fuerstenberg S.I."/>
            <person name="Gachon C.M."/>
            <person name="Gaulin E."/>
            <person name="Govers F."/>
            <person name="Grenville-Briggs L."/>
            <person name="Horner N."/>
            <person name="Hostetler J."/>
            <person name="Jiang R.H."/>
            <person name="Johnson J."/>
            <person name="Krajaejun T."/>
            <person name="Lin H."/>
            <person name="Meijer H.J."/>
            <person name="Moore B."/>
            <person name="Morris P."/>
            <person name="Phuntmart V."/>
            <person name="Puiu D."/>
            <person name="Shetty J."/>
            <person name="Stajich J.E."/>
            <person name="Tripathy S."/>
            <person name="Wawra S."/>
            <person name="van West P."/>
            <person name="Whitty B.R."/>
            <person name="Coutinho P.M."/>
            <person name="Henrissat B."/>
            <person name="Martin F."/>
            <person name="Thomas P.D."/>
            <person name="Tyler B.M."/>
            <person name="De Vries R.P."/>
            <person name="Kamoun S."/>
            <person name="Yandell M."/>
            <person name="Tisserat N."/>
            <person name="Buell C.R."/>
        </authorList>
    </citation>
    <scope>NUCLEOTIDE SEQUENCE</scope>
    <source>
        <strain evidence="3">DAOM:BR144</strain>
    </source>
</reference>
<dbReference type="EnsemblProtists" id="PYU1_T012240">
    <property type="protein sequence ID" value="PYU1_T012240"/>
    <property type="gene ID" value="PYU1_G012214"/>
</dbReference>
<keyword evidence="3" id="KW-1185">Reference proteome</keyword>
<reference evidence="2" key="3">
    <citation type="submission" date="2015-02" db="UniProtKB">
        <authorList>
            <consortium name="EnsemblProtists"/>
        </authorList>
    </citation>
    <scope>IDENTIFICATION</scope>
    <source>
        <strain evidence="2">DAOM BR144</strain>
    </source>
</reference>
<proteinExistence type="predicted"/>
<name>K3X4U1_GLOUD</name>
<protein>
    <recommendedName>
        <fullName evidence="4">OTU domain-containing protein</fullName>
    </recommendedName>
</protein>
<dbReference type="Gene3D" id="3.90.70.80">
    <property type="match status" value="1"/>
</dbReference>
<dbReference type="AlphaFoldDB" id="K3X4U1"/>
<dbReference type="VEuPathDB" id="FungiDB:PYU1_G012214"/>
<evidence type="ECO:0000313" key="3">
    <source>
        <dbReference type="Proteomes" id="UP000019132"/>
    </source>
</evidence>
<dbReference type="HOGENOM" id="CLU_082322_0_0_1"/>
<sequence>MDELMNVHVKRQVEPNPSRNDIMDWDGEYTLQDVMDANGLVEATTPPTGNCQFYAVAEAMLQITQDDKANEKLLEATAGRIKQSMDAAARLNFDLEFPEGLIWEYSKHWGEGTENETKEKKTEVLNYFKDIASSSSSRSSTLPRSVWGGSESLRMAAKALQKKIFVLIETTYGNRKGFAIYKPQSRVHEGGQFLSAKEHACTGKQWEEELRQERIEAETTSSPLPIVMKFANEHYNSLHFKTPNDPSPPANMTSSSLAKYLQGFERSKTEPKTDLFGQFDPEPVTDDPMEDSDNS</sequence>
<dbReference type="Proteomes" id="UP000019132">
    <property type="component" value="Unassembled WGS sequence"/>
</dbReference>
<feature type="region of interest" description="Disordered" evidence="1">
    <location>
        <begin position="240"/>
        <end position="295"/>
    </location>
</feature>
<dbReference type="CDD" id="cd22744">
    <property type="entry name" value="OTU"/>
    <property type="match status" value="1"/>
</dbReference>